<dbReference type="EMBL" id="CADEAL010000226">
    <property type="protein sequence ID" value="CAB1416821.1"/>
    <property type="molecule type" value="Genomic_DNA"/>
</dbReference>
<evidence type="ECO:0000313" key="2">
    <source>
        <dbReference type="Proteomes" id="UP001153269"/>
    </source>
</evidence>
<proteinExistence type="predicted"/>
<organism evidence="1 2">
    <name type="scientific">Pleuronectes platessa</name>
    <name type="common">European plaice</name>
    <dbReference type="NCBI Taxonomy" id="8262"/>
    <lineage>
        <taxon>Eukaryota</taxon>
        <taxon>Metazoa</taxon>
        <taxon>Chordata</taxon>
        <taxon>Craniata</taxon>
        <taxon>Vertebrata</taxon>
        <taxon>Euteleostomi</taxon>
        <taxon>Actinopterygii</taxon>
        <taxon>Neopterygii</taxon>
        <taxon>Teleostei</taxon>
        <taxon>Neoteleostei</taxon>
        <taxon>Acanthomorphata</taxon>
        <taxon>Carangaria</taxon>
        <taxon>Pleuronectiformes</taxon>
        <taxon>Pleuronectoidei</taxon>
        <taxon>Pleuronectidae</taxon>
        <taxon>Pleuronectes</taxon>
    </lineage>
</organism>
<protein>
    <submittedName>
        <fullName evidence="1">Uncharacterized protein</fullName>
    </submittedName>
</protein>
<accession>A0A9N7Y8P9</accession>
<dbReference type="Proteomes" id="UP001153269">
    <property type="component" value="Unassembled WGS sequence"/>
</dbReference>
<sequence>MKRCPYAVRVIIGHGGLFLHHARKRVITEPSYDRLSQRQHHACGRHLDRQSVHGEPSCAKESKRQSFIYLKTQEERGKYSQPHGNMTINREFILVSVSLDDPNSTSCRPFQKTGRPTVHLTHGKVLNVVPLTSRLKEEEKERKSGCMCYFCWASHGEWTNNLFQLKRAVATEEGAVLHRITSSFETGPPGMADCDSEETGPFRNNWCGLAAERGVEGFVGLTTSESRRFHGCSGGGGGGKEGGGQGH</sequence>
<comment type="caution">
    <text evidence="1">The sequence shown here is derived from an EMBL/GenBank/DDBJ whole genome shotgun (WGS) entry which is preliminary data.</text>
</comment>
<gene>
    <name evidence="1" type="ORF">PLEPLA_LOCUS4613</name>
</gene>
<dbReference type="AlphaFoldDB" id="A0A9N7Y8P9"/>
<keyword evidence="2" id="KW-1185">Reference proteome</keyword>
<reference evidence="1" key="1">
    <citation type="submission" date="2020-03" db="EMBL/GenBank/DDBJ databases">
        <authorList>
            <person name="Weist P."/>
        </authorList>
    </citation>
    <scope>NUCLEOTIDE SEQUENCE</scope>
</reference>
<name>A0A9N7Y8P9_PLEPL</name>
<evidence type="ECO:0000313" key="1">
    <source>
        <dbReference type="EMBL" id="CAB1416821.1"/>
    </source>
</evidence>